<dbReference type="Gene3D" id="1.10.260.130">
    <property type="match status" value="1"/>
</dbReference>
<proteinExistence type="predicted"/>
<sequence length="475" mass="50191">MAPPRIRASKTLVAVAAIAAALPLALSGTAAADPVPDPPAQPVEVPVRPALPFPQLPLPPGFDPDFYRPAPETYRDKQPGDIIAARQVNLANLSLLPVNIDAWQLSYRSSDSRGEPIAAVATVMKPRGHVADRPLFSYQIAEDSTGNYCMPSYQLQMGSVPAPITGSLLVPAQFLEVQAALAQGWAAVVPDHQGPDSAYAAGPLAAHITLDGIRAAQRFAPMELPGTATRVGLMGYSGGAIATGHAAESQADYAPELNVVGAAYGGVPADLAAALRLANGNLSSGLILAAVLGVSREYPQLANFLERHINPLGRGLLAIKDQLCASYQSYLLPFANNLGMLDADPFQDQGVLDVLDATRMGRAVPEMPLFLYQANMDWLIPVGPVNDLVDTYCADPNASVDYTRDHFSEHLTLDPIAAPRALLWLKDRFAGVPASPGCRTTDVGSMTLDPVTWQIWGETVGTTLAAAFGQPIGSR</sequence>
<evidence type="ECO:0000256" key="1">
    <source>
        <dbReference type="ARBA" id="ARBA00022801"/>
    </source>
</evidence>
<dbReference type="AlphaFoldDB" id="A0A378YLV7"/>
<dbReference type="PIRSF" id="PIRSF029171">
    <property type="entry name" value="Esterase_LipA"/>
    <property type="match status" value="1"/>
</dbReference>
<dbReference type="Proteomes" id="UP000255467">
    <property type="component" value="Unassembled WGS sequence"/>
</dbReference>
<dbReference type="InterPro" id="IPR029058">
    <property type="entry name" value="AB_hydrolase_fold"/>
</dbReference>
<dbReference type="PANTHER" id="PTHR34853">
    <property type="match status" value="1"/>
</dbReference>
<evidence type="ECO:0000313" key="3">
    <source>
        <dbReference type="EMBL" id="SUA77431.1"/>
    </source>
</evidence>
<dbReference type="STRING" id="1406858.GCA_000710895_04836"/>
<dbReference type="RefSeq" id="WP_255222015.1">
    <property type="nucleotide sequence ID" value="NZ_UGRY01000002.1"/>
</dbReference>
<dbReference type="PANTHER" id="PTHR34853:SF5">
    <property type="entry name" value="LIP-DOMAIN-CONTAINING PROTEIN-RELATED"/>
    <property type="match status" value="1"/>
</dbReference>
<feature type="chain" id="PRO_5039296787" evidence="2">
    <location>
        <begin position="33"/>
        <end position="475"/>
    </location>
</feature>
<keyword evidence="1" id="KW-0378">Hydrolase</keyword>
<keyword evidence="2" id="KW-0732">Signal</keyword>
<feature type="signal peptide" evidence="2">
    <location>
        <begin position="1"/>
        <end position="32"/>
    </location>
</feature>
<dbReference type="InterPro" id="IPR005152">
    <property type="entry name" value="Lipase_secreted"/>
</dbReference>
<evidence type="ECO:0000313" key="4">
    <source>
        <dbReference type="Proteomes" id="UP000255467"/>
    </source>
</evidence>
<reference evidence="3 4" key="1">
    <citation type="submission" date="2018-06" db="EMBL/GenBank/DDBJ databases">
        <authorList>
            <consortium name="Pathogen Informatics"/>
            <person name="Doyle S."/>
        </authorList>
    </citation>
    <scope>NUCLEOTIDE SEQUENCE [LARGE SCALE GENOMIC DNA]</scope>
    <source>
        <strain evidence="3 4">NCTC1934</strain>
    </source>
</reference>
<dbReference type="GO" id="GO:0016042">
    <property type="term" value="P:lipid catabolic process"/>
    <property type="evidence" value="ECO:0007669"/>
    <property type="project" value="InterPro"/>
</dbReference>
<dbReference type="SUPFAM" id="SSF53474">
    <property type="entry name" value="alpha/beta-Hydrolases"/>
    <property type="match status" value="1"/>
</dbReference>
<evidence type="ECO:0000256" key="2">
    <source>
        <dbReference type="SAM" id="SignalP"/>
    </source>
</evidence>
<dbReference type="GO" id="GO:0004806">
    <property type="term" value="F:triacylglycerol lipase activity"/>
    <property type="evidence" value="ECO:0007669"/>
    <property type="project" value="InterPro"/>
</dbReference>
<dbReference type="Pfam" id="PF03583">
    <property type="entry name" value="LIP"/>
    <property type="match status" value="1"/>
</dbReference>
<organism evidence="3 4">
    <name type="scientific">Nocardia otitidiscaviarum</name>
    <dbReference type="NCBI Taxonomy" id="1823"/>
    <lineage>
        <taxon>Bacteria</taxon>
        <taxon>Bacillati</taxon>
        <taxon>Actinomycetota</taxon>
        <taxon>Actinomycetes</taxon>
        <taxon>Mycobacteriales</taxon>
        <taxon>Nocardiaceae</taxon>
        <taxon>Nocardia</taxon>
    </lineage>
</organism>
<keyword evidence="4" id="KW-1185">Reference proteome</keyword>
<name>A0A378YLV7_9NOCA</name>
<dbReference type="EMBL" id="UGRY01000002">
    <property type="protein sequence ID" value="SUA77431.1"/>
    <property type="molecule type" value="Genomic_DNA"/>
</dbReference>
<protein>
    <submittedName>
        <fullName evidence="3">Secretory lipase</fullName>
    </submittedName>
</protein>
<gene>
    <name evidence="3" type="ORF">NCTC1934_03019</name>
</gene>
<dbReference type="Gene3D" id="3.40.50.1820">
    <property type="entry name" value="alpha/beta hydrolase"/>
    <property type="match status" value="1"/>
</dbReference>
<accession>A0A378YLV7</accession>